<dbReference type="EMBL" id="JBHUPG010000031">
    <property type="protein sequence ID" value="MFD2913426.1"/>
    <property type="molecule type" value="Genomic_DNA"/>
</dbReference>
<dbReference type="RefSeq" id="WP_204728347.1">
    <property type="nucleotide sequence ID" value="NZ_JAFBDK010000003.1"/>
</dbReference>
<keyword evidence="1" id="KW-1133">Transmembrane helix</keyword>
<accession>A0ABW5ZM59</accession>
<keyword evidence="1" id="KW-0472">Membrane</keyword>
<dbReference type="Proteomes" id="UP001597561">
    <property type="component" value="Unassembled WGS sequence"/>
</dbReference>
<keyword evidence="3" id="KW-1185">Reference proteome</keyword>
<organism evidence="2 3">
    <name type="scientific">Jeotgalibacillus terrae</name>
    <dbReference type="NCBI Taxonomy" id="587735"/>
    <lineage>
        <taxon>Bacteria</taxon>
        <taxon>Bacillati</taxon>
        <taxon>Bacillota</taxon>
        <taxon>Bacilli</taxon>
        <taxon>Bacillales</taxon>
        <taxon>Caryophanaceae</taxon>
        <taxon>Jeotgalibacillus</taxon>
    </lineage>
</organism>
<evidence type="ECO:0008006" key="4">
    <source>
        <dbReference type="Google" id="ProtNLM"/>
    </source>
</evidence>
<name>A0ABW5ZM59_9BACL</name>
<sequence>MGFVEVFTLVMPLFLLMIIVLSVLGIYFLIRVVNTYIKNGKVKEERLNLDKNEIHKMNKRIDQIEKKLNEIK</sequence>
<protein>
    <recommendedName>
        <fullName evidence="4">DUF4083 domain-containing protein</fullName>
    </recommendedName>
</protein>
<reference evidence="3" key="1">
    <citation type="journal article" date="2019" name="Int. J. Syst. Evol. Microbiol.">
        <title>The Global Catalogue of Microorganisms (GCM) 10K type strain sequencing project: providing services to taxonomists for standard genome sequencing and annotation.</title>
        <authorList>
            <consortium name="The Broad Institute Genomics Platform"/>
            <consortium name="The Broad Institute Genome Sequencing Center for Infectious Disease"/>
            <person name="Wu L."/>
            <person name="Ma J."/>
        </authorList>
    </citation>
    <scope>NUCLEOTIDE SEQUENCE [LARGE SCALE GENOMIC DNA]</scope>
    <source>
        <strain evidence="3">KCTC 13528</strain>
    </source>
</reference>
<evidence type="ECO:0000313" key="2">
    <source>
        <dbReference type="EMBL" id="MFD2913426.1"/>
    </source>
</evidence>
<feature type="transmembrane region" description="Helical" evidence="1">
    <location>
        <begin position="6"/>
        <end position="30"/>
    </location>
</feature>
<proteinExistence type="predicted"/>
<comment type="caution">
    <text evidence="2">The sequence shown here is derived from an EMBL/GenBank/DDBJ whole genome shotgun (WGS) entry which is preliminary data.</text>
</comment>
<gene>
    <name evidence="2" type="ORF">ACFS5P_16185</name>
</gene>
<keyword evidence="1" id="KW-0812">Transmembrane</keyword>
<evidence type="ECO:0000313" key="3">
    <source>
        <dbReference type="Proteomes" id="UP001597561"/>
    </source>
</evidence>
<evidence type="ECO:0000256" key="1">
    <source>
        <dbReference type="SAM" id="Phobius"/>
    </source>
</evidence>